<dbReference type="GO" id="GO:0005634">
    <property type="term" value="C:nucleus"/>
    <property type="evidence" value="ECO:0007669"/>
    <property type="project" value="UniProtKB-SubCell"/>
</dbReference>
<gene>
    <name evidence="9" type="ORF">KSP39_PZI023683</name>
</gene>
<dbReference type="Pfam" id="PF04844">
    <property type="entry name" value="Ovate"/>
    <property type="match status" value="1"/>
</dbReference>
<keyword evidence="3 6" id="KW-0805">Transcription regulation</keyword>
<keyword evidence="10" id="KW-1185">Reference proteome</keyword>
<evidence type="ECO:0000256" key="7">
    <source>
        <dbReference type="SAM" id="MobiDB-lite"/>
    </source>
</evidence>
<evidence type="ECO:0000256" key="3">
    <source>
        <dbReference type="ARBA" id="ARBA00023015"/>
    </source>
</evidence>
<evidence type="ECO:0000256" key="5">
    <source>
        <dbReference type="ARBA" id="ARBA00023242"/>
    </source>
</evidence>
<evidence type="ECO:0000313" key="9">
    <source>
        <dbReference type="EMBL" id="KAK8913826.1"/>
    </source>
</evidence>
<name>A0AAP0ASQ9_9ASPA</name>
<comment type="subcellular location">
    <subcellularLocation>
        <location evidence="1 6">Nucleus</location>
    </subcellularLocation>
</comment>
<comment type="caution">
    <text evidence="9">The sequence shown here is derived from an EMBL/GenBank/DDBJ whole genome shotgun (WGS) entry which is preliminary data.</text>
</comment>
<dbReference type="InterPro" id="IPR006458">
    <property type="entry name" value="Ovate_C"/>
</dbReference>
<evidence type="ECO:0000256" key="1">
    <source>
        <dbReference type="ARBA" id="ARBA00004123"/>
    </source>
</evidence>
<organism evidence="9 10">
    <name type="scientific">Platanthera zijinensis</name>
    <dbReference type="NCBI Taxonomy" id="2320716"/>
    <lineage>
        <taxon>Eukaryota</taxon>
        <taxon>Viridiplantae</taxon>
        <taxon>Streptophyta</taxon>
        <taxon>Embryophyta</taxon>
        <taxon>Tracheophyta</taxon>
        <taxon>Spermatophyta</taxon>
        <taxon>Magnoliopsida</taxon>
        <taxon>Liliopsida</taxon>
        <taxon>Asparagales</taxon>
        <taxon>Orchidaceae</taxon>
        <taxon>Orchidoideae</taxon>
        <taxon>Orchideae</taxon>
        <taxon>Orchidinae</taxon>
        <taxon>Platanthera</taxon>
    </lineage>
</organism>
<evidence type="ECO:0000259" key="8">
    <source>
        <dbReference type="PROSITE" id="PS51754"/>
    </source>
</evidence>
<dbReference type="PANTHER" id="PTHR33057:SF218">
    <property type="entry name" value="TRANSCRIPTION REPRESSOR"/>
    <property type="match status" value="1"/>
</dbReference>
<feature type="compositionally biased region" description="Basic and acidic residues" evidence="7">
    <location>
        <begin position="1"/>
        <end position="10"/>
    </location>
</feature>
<dbReference type="GO" id="GO:0045892">
    <property type="term" value="P:negative regulation of DNA-templated transcription"/>
    <property type="evidence" value="ECO:0007669"/>
    <property type="project" value="UniProtKB-UniRule"/>
</dbReference>
<dbReference type="EMBL" id="JBBWWQ010000021">
    <property type="protein sequence ID" value="KAK8913826.1"/>
    <property type="molecule type" value="Genomic_DNA"/>
</dbReference>
<comment type="function">
    <text evidence="6">Transcriptional repressor that regulates multiple aspects of plant growth and development.</text>
</comment>
<keyword evidence="2 6" id="KW-0678">Repressor</keyword>
<dbReference type="AlphaFoldDB" id="A0AAP0ASQ9"/>
<evidence type="ECO:0000313" key="10">
    <source>
        <dbReference type="Proteomes" id="UP001418222"/>
    </source>
</evidence>
<keyword evidence="5 6" id="KW-0539">Nucleus</keyword>
<reference evidence="9 10" key="1">
    <citation type="journal article" date="2022" name="Nat. Plants">
        <title>Genomes of leafy and leafless Platanthera orchids illuminate the evolution of mycoheterotrophy.</title>
        <authorList>
            <person name="Li M.H."/>
            <person name="Liu K.W."/>
            <person name="Li Z."/>
            <person name="Lu H.C."/>
            <person name="Ye Q.L."/>
            <person name="Zhang D."/>
            <person name="Wang J.Y."/>
            <person name="Li Y.F."/>
            <person name="Zhong Z.M."/>
            <person name="Liu X."/>
            <person name="Yu X."/>
            <person name="Liu D.K."/>
            <person name="Tu X.D."/>
            <person name="Liu B."/>
            <person name="Hao Y."/>
            <person name="Liao X.Y."/>
            <person name="Jiang Y.T."/>
            <person name="Sun W.H."/>
            <person name="Chen J."/>
            <person name="Chen Y.Q."/>
            <person name="Ai Y."/>
            <person name="Zhai J.W."/>
            <person name="Wu S.S."/>
            <person name="Zhou Z."/>
            <person name="Hsiao Y.Y."/>
            <person name="Wu W.L."/>
            <person name="Chen Y.Y."/>
            <person name="Lin Y.F."/>
            <person name="Hsu J.L."/>
            <person name="Li C.Y."/>
            <person name="Wang Z.W."/>
            <person name="Zhao X."/>
            <person name="Zhong W.Y."/>
            <person name="Ma X.K."/>
            <person name="Ma L."/>
            <person name="Huang J."/>
            <person name="Chen G.Z."/>
            <person name="Huang M.Z."/>
            <person name="Huang L."/>
            <person name="Peng D.H."/>
            <person name="Luo Y.B."/>
            <person name="Zou S.Q."/>
            <person name="Chen S.P."/>
            <person name="Lan S."/>
            <person name="Tsai W.C."/>
            <person name="Van de Peer Y."/>
            <person name="Liu Z.J."/>
        </authorList>
    </citation>
    <scope>NUCLEOTIDE SEQUENCE [LARGE SCALE GENOMIC DNA]</scope>
    <source>
        <strain evidence="9">Lor287</strain>
    </source>
</reference>
<evidence type="ECO:0000256" key="4">
    <source>
        <dbReference type="ARBA" id="ARBA00023163"/>
    </source>
</evidence>
<dbReference type="PANTHER" id="PTHR33057">
    <property type="entry name" value="TRANSCRIPTION REPRESSOR OFP7-RELATED"/>
    <property type="match status" value="1"/>
</dbReference>
<dbReference type="Proteomes" id="UP001418222">
    <property type="component" value="Unassembled WGS sequence"/>
</dbReference>
<protein>
    <recommendedName>
        <fullName evidence="6">Transcription repressor</fullName>
    </recommendedName>
    <alternativeName>
        <fullName evidence="6">Ovate family protein</fullName>
    </alternativeName>
</protein>
<feature type="region of interest" description="Disordered" evidence="7">
    <location>
        <begin position="1"/>
        <end position="38"/>
    </location>
</feature>
<dbReference type="InterPro" id="IPR038933">
    <property type="entry name" value="Ovate"/>
</dbReference>
<sequence>MNNKAREIVADAKGSPQRSPTRETIPEQQSPPFTEPPPEVIRAAALGRFFTSPSTTRSILEEAQLETRRRSSAANRPSISCLESVPVVQISVDPSADFRLSMQEMVAARLRRGAGGNESSTDWEFLKELLLCYLELNEERAHKFILAAFFDLIAGILPPVQLAAMKTES</sequence>
<proteinExistence type="predicted"/>
<evidence type="ECO:0000256" key="2">
    <source>
        <dbReference type="ARBA" id="ARBA00022491"/>
    </source>
</evidence>
<accession>A0AAP0ASQ9</accession>
<evidence type="ECO:0000256" key="6">
    <source>
        <dbReference type="RuleBase" id="RU367028"/>
    </source>
</evidence>
<keyword evidence="4 6" id="KW-0804">Transcription</keyword>
<dbReference type="NCBIfam" id="TIGR01568">
    <property type="entry name" value="A_thal_3678"/>
    <property type="match status" value="1"/>
</dbReference>
<dbReference type="PROSITE" id="PS51754">
    <property type="entry name" value="OVATE"/>
    <property type="match status" value="1"/>
</dbReference>
<feature type="domain" description="OVATE" evidence="8">
    <location>
        <begin position="87"/>
        <end position="155"/>
    </location>
</feature>